<accession>A0A2M7CIZ6</accession>
<name>A0A2M7CIZ6_9BACT</name>
<feature type="non-terminal residue" evidence="2">
    <location>
        <position position="1"/>
    </location>
</feature>
<evidence type="ECO:0000313" key="2">
    <source>
        <dbReference type="EMBL" id="PIV25612.1"/>
    </source>
</evidence>
<feature type="region of interest" description="Disordered" evidence="1">
    <location>
        <begin position="48"/>
        <end position="72"/>
    </location>
</feature>
<dbReference type="EMBL" id="PEUM01000018">
    <property type="protein sequence ID" value="PIV25612.1"/>
    <property type="molecule type" value="Genomic_DNA"/>
</dbReference>
<reference evidence="3" key="1">
    <citation type="submission" date="2017-09" db="EMBL/GenBank/DDBJ databases">
        <title>Depth-based differentiation of microbial function through sediment-hosted aquifers and enrichment of novel symbionts in the deep terrestrial subsurface.</title>
        <authorList>
            <person name="Probst A.J."/>
            <person name="Ladd B."/>
            <person name="Jarett J.K."/>
            <person name="Geller-Mcgrath D.E."/>
            <person name="Sieber C.M.K."/>
            <person name="Emerson J.B."/>
            <person name="Anantharaman K."/>
            <person name="Thomas B.C."/>
            <person name="Malmstrom R."/>
            <person name="Stieglmeier M."/>
            <person name="Klingl A."/>
            <person name="Woyke T."/>
            <person name="Ryan C.M."/>
            <person name="Banfield J.F."/>
        </authorList>
    </citation>
    <scope>NUCLEOTIDE SEQUENCE [LARGE SCALE GENOMIC DNA]</scope>
</reference>
<organism evidence="2 3">
    <name type="scientific">Candidatus Berkelbacteria bacterium CG03_land_8_20_14_0_80_40_36</name>
    <dbReference type="NCBI Taxonomy" id="1974509"/>
    <lineage>
        <taxon>Bacteria</taxon>
        <taxon>Candidatus Berkelbacteria</taxon>
    </lineage>
</organism>
<comment type="caution">
    <text evidence="2">The sequence shown here is derived from an EMBL/GenBank/DDBJ whole genome shotgun (WGS) entry which is preliminary data.</text>
</comment>
<protein>
    <submittedName>
        <fullName evidence="2">Uncharacterized protein</fullName>
    </submittedName>
</protein>
<evidence type="ECO:0000256" key="1">
    <source>
        <dbReference type="SAM" id="MobiDB-lite"/>
    </source>
</evidence>
<feature type="compositionally biased region" description="Basic and acidic residues" evidence="1">
    <location>
        <begin position="50"/>
        <end position="59"/>
    </location>
</feature>
<gene>
    <name evidence="2" type="ORF">COS38_00670</name>
</gene>
<evidence type="ECO:0000313" key="3">
    <source>
        <dbReference type="Proteomes" id="UP000229966"/>
    </source>
</evidence>
<dbReference type="AlphaFoldDB" id="A0A2M7CIZ6"/>
<sequence length="72" mass="8300">QSASDWGSIPSRHPQLDWGSRDYRLDSRLRGNDTFFVIPHLMRDPFGLDSRLRGNDKKNAGMTARNDILRKS</sequence>
<dbReference type="Proteomes" id="UP000229966">
    <property type="component" value="Unassembled WGS sequence"/>
</dbReference>
<proteinExistence type="predicted"/>